<organism evidence="9 10">
    <name type="scientific">Corynebacterium urealyticum</name>
    <dbReference type="NCBI Taxonomy" id="43771"/>
    <lineage>
        <taxon>Bacteria</taxon>
        <taxon>Bacillati</taxon>
        <taxon>Actinomycetota</taxon>
        <taxon>Actinomycetes</taxon>
        <taxon>Mycobacteriales</taxon>
        <taxon>Corynebacteriaceae</taxon>
        <taxon>Corynebacterium</taxon>
    </lineage>
</organism>
<dbReference type="Pfam" id="PF12161">
    <property type="entry name" value="HsdM_N"/>
    <property type="match status" value="1"/>
</dbReference>
<dbReference type="Gene3D" id="3.40.50.150">
    <property type="entry name" value="Vaccinia Virus protein VP39"/>
    <property type="match status" value="1"/>
</dbReference>
<dbReference type="InterPro" id="IPR038333">
    <property type="entry name" value="T1MK-like_N_sf"/>
</dbReference>
<reference evidence="9 10" key="1">
    <citation type="submission" date="2017-11" db="EMBL/GenBank/DDBJ databases">
        <title>Infants hospitalized years apart are colonized by the same room-sourced microbial strains.</title>
        <authorList>
            <person name="Brooks B."/>
            <person name="Olm M.R."/>
            <person name="Firek B.A."/>
            <person name="Baker R."/>
            <person name="Thomas B.C."/>
            <person name="Morowitz M.J."/>
            <person name="Banfield J.F."/>
        </authorList>
    </citation>
    <scope>NUCLEOTIDE SEQUENCE [LARGE SCALE GENOMIC DNA]</scope>
    <source>
        <strain evidence="9">S2_012_000_R3_87</strain>
    </source>
</reference>
<accession>A0A2W5B006</accession>
<dbReference type="GO" id="GO:0032259">
    <property type="term" value="P:methylation"/>
    <property type="evidence" value="ECO:0007669"/>
    <property type="project" value="UniProtKB-KW"/>
</dbReference>
<keyword evidence="4" id="KW-0808">Transferase</keyword>
<keyword evidence="5" id="KW-0680">Restriction system</keyword>
<protein>
    <recommendedName>
        <fullName evidence="2">site-specific DNA-methyltransferase (adenine-specific)</fullName>
        <ecNumber evidence="2">2.1.1.72</ecNumber>
    </recommendedName>
</protein>
<keyword evidence="3" id="KW-0489">Methyltransferase</keyword>
<comment type="similarity">
    <text evidence="1">Belongs to the N(4)/N(6)-methyltransferase family.</text>
</comment>
<evidence type="ECO:0000256" key="3">
    <source>
        <dbReference type="ARBA" id="ARBA00022603"/>
    </source>
</evidence>
<comment type="catalytic activity">
    <reaction evidence="6">
        <text>a 2'-deoxyadenosine in DNA + S-adenosyl-L-methionine = an N(6)-methyl-2'-deoxyadenosine in DNA + S-adenosyl-L-homocysteine + H(+)</text>
        <dbReference type="Rhea" id="RHEA:15197"/>
        <dbReference type="Rhea" id="RHEA-COMP:12418"/>
        <dbReference type="Rhea" id="RHEA-COMP:12419"/>
        <dbReference type="ChEBI" id="CHEBI:15378"/>
        <dbReference type="ChEBI" id="CHEBI:57856"/>
        <dbReference type="ChEBI" id="CHEBI:59789"/>
        <dbReference type="ChEBI" id="CHEBI:90615"/>
        <dbReference type="ChEBI" id="CHEBI:90616"/>
        <dbReference type="EC" id="2.1.1.72"/>
    </reaction>
</comment>
<dbReference type="Gene3D" id="1.20.1260.30">
    <property type="match status" value="1"/>
</dbReference>
<dbReference type="Proteomes" id="UP000249451">
    <property type="component" value="Unassembled WGS sequence"/>
</dbReference>
<dbReference type="Pfam" id="PF20473">
    <property type="entry name" value="MmeI_Mtase"/>
    <property type="match status" value="1"/>
</dbReference>
<dbReference type="InterPro" id="IPR050953">
    <property type="entry name" value="N4_N6_ade-DNA_methylase"/>
</dbReference>
<evidence type="ECO:0000313" key="9">
    <source>
        <dbReference type="EMBL" id="PZP00115.1"/>
    </source>
</evidence>
<dbReference type="EC" id="2.1.1.72" evidence="2"/>
<dbReference type="GO" id="GO:0009307">
    <property type="term" value="P:DNA restriction-modification system"/>
    <property type="evidence" value="ECO:0007669"/>
    <property type="project" value="UniProtKB-KW"/>
</dbReference>
<dbReference type="InterPro" id="IPR029063">
    <property type="entry name" value="SAM-dependent_MTases_sf"/>
</dbReference>
<sequence length="333" mass="37364">MDDSQYKDIVLGLVFLKYVTDAFDDARRLELEAEMQAEGASAEGKRGGEFYTPRSLVRTLVEILEPTEGRVYDPACGSGNFLIVAYRELRKIETDVIVAIREREGTTDLALDISWEQKLSIGQFYGIELNWWPARIAETAMFLVDHQANRELADRVGLAPDRLPISITAHIEHANALAVDWLEILPETSGMTYIFGNPPFIGARMKNKEQKADLARVWGTTKGVNDMDYVTGWHAQSRTLLAKRQGEFAFVATNSITQGQPVPALFGPLTQDGWRIKFAHRTFAWDSEAPGKAAVHCVIVGFTKNRAVKQRLWDYPEIHGGVSLCFCQVPDRC</sequence>
<evidence type="ECO:0000256" key="4">
    <source>
        <dbReference type="ARBA" id="ARBA00022679"/>
    </source>
</evidence>
<gene>
    <name evidence="9" type="ORF">DI609_06940</name>
</gene>
<dbReference type="EMBL" id="QFNY01000151">
    <property type="protein sequence ID" value="PZP00115.1"/>
    <property type="molecule type" value="Genomic_DNA"/>
</dbReference>
<evidence type="ECO:0000256" key="5">
    <source>
        <dbReference type="ARBA" id="ARBA00022747"/>
    </source>
</evidence>
<evidence type="ECO:0000259" key="7">
    <source>
        <dbReference type="Pfam" id="PF12161"/>
    </source>
</evidence>
<comment type="caution">
    <text evidence="9">The sequence shown here is derived from an EMBL/GenBank/DDBJ whole genome shotgun (WGS) entry which is preliminary data.</text>
</comment>
<name>A0A2W5B006_9CORY</name>
<dbReference type="InterPro" id="IPR046816">
    <property type="entry name" value="MmeI_Mtase"/>
</dbReference>
<evidence type="ECO:0000313" key="10">
    <source>
        <dbReference type="Proteomes" id="UP000249451"/>
    </source>
</evidence>
<dbReference type="AlphaFoldDB" id="A0A2W5B006"/>
<proteinExistence type="inferred from homology"/>
<dbReference type="GO" id="GO:0009007">
    <property type="term" value="F:site-specific DNA-methyltransferase (adenine-specific) activity"/>
    <property type="evidence" value="ECO:0007669"/>
    <property type="project" value="UniProtKB-EC"/>
</dbReference>
<dbReference type="PANTHER" id="PTHR33841:SF1">
    <property type="entry name" value="DNA METHYLTRANSFERASE A"/>
    <property type="match status" value="1"/>
</dbReference>
<dbReference type="InterPro" id="IPR022749">
    <property type="entry name" value="D12N6_MeTrfase_N"/>
</dbReference>
<dbReference type="PRINTS" id="PR00507">
    <property type="entry name" value="N12N6MTFRASE"/>
</dbReference>
<dbReference type="SUPFAM" id="SSF53335">
    <property type="entry name" value="S-adenosyl-L-methionine-dependent methyltransferases"/>
    <property type="match status" value="1"/>
</dbReference>
<feature type="domain" description="MmeI-like DNA-methyltransferase" evidence="8">
    <location>
        <begin position="69"/>
        <end position="313"/>
    </location>
</feature>
<evidence type="ECO:0000256" key="1">
    <source>
        <dbReference type="ARBA" id="ARBA00006594"/>
    </source>
</evidence>
<dbReference type="PANTHER" id="PTHR33841">
    <property type="entry name" value="DNA METHYLTRANSFERASE YEEA-RELATED"/>
    <property type="match status" value="1"/>
</dbReference>
<evidence type="ECO:0000256" key="2">
    <source>
        <dbReference type="ARBA" id="ARBA00011900"/>
    </source>
</evidence>
<evidence type="ECO:0000256" key="6">
    <source>
        <dbReference type="ARBA" id="ARBA00047942"/>
    </source>
</evidence>
<evidence type="ECO:0000259" key="8">
    <source>
        <dbReference type="Pfam" id="PF20473"/>
    </source>
</evidence>
<feature type="domain" description="N6 adenine-specific DNA methyltransferase N-terminal" evidence="7">
    <location>
        <begin position="1"/>
        <end position="54"/>
    </location>
</feature>